<organism evidence="1 2">
    <name type="scientific">Hyphomonas atlantica</name>
    <dbReference type="NCBI Taxonomy" id="1280948"/>
    <lineage>
        <taxon>Bacteria</taxon>
        <taxon>Pseudomonadati</taxon>
        <taxon>Pseudomonadota</taxon>
        <taxon>Alphaproteobacteria</taxon>
        <taxon>Hyphomonadales</taxon>
        <taxon>Hyphomonadaceae</taxon>
        <taxon>Hyphomonas</taxon>
    </lineage>
</organism>
<name>A0A3B9L1Q1_9PROT</name>
<feature type="non-terminal residue" evidence="1">
    <location>
        <position position="1"/>
    </location>
</feature>
<accession>A0A3B9L1Q1</accession>
<gene>
    <name evidence="1" type="ORF">DCG65_09765</name>
</gene>
<evidence type="ECO:0000313" key="2">
    <source>
        <dbReference type="Proteomes" id="UP000259173"/>
    </source>
</evidence>
<dbReference type="EMBL" id="DMBR01000296">
    <property type="protein sequence ID" value="HAE94838.1"/>
    <property type="molecule type" value="Genomic_DNA"/>
</dbReference>
<protein>
    <submittedName>
        <fullName evidence="1">Alcohol dehydrogenase</fullName>
    </submittedName>
</protein>
<evidence type="ECO:0000313" key="1">
    <source>
        <dbReference type="EMBL" id="HAE94838.1"/>
    </source>
</evidence>
<dbReference type="Proteomes" id="UP000259173">
    <property type="component" value="Unassembled WGS sequence"/>
</dbReference>
<comment type="caution">
    <text evidence="1">The sequence shown here is derived from an EMBL/GenBank/DDBJ whole genome shotgun (WGS) entry which is preliminary data.</text>
</comment>
<dbReference type="AlphaFoldDB" id="A0A3B9L1Q1"/>
<proteinExistence type="predicted"/>
<sequence length="36" mass="4090">TPERTITHHMPLSDGAEAYRMFDARENGAMKMILTP</sequence>
<reference evidence="1 2" key="1">
    <citation type="journal article" date="2018" name="Nat. Biotechnol.">
        <title>A standardized bacterial taxonomy based on genome phylogeny substantially revises the tree of life.</title>
        <authorList>
            <person name="Parks D.H."/>
            <person name="Chuvochina M."/>
            <person name="Waite D.W."/>
            <person name="Rinke C."/>
            <person name="Skarshewski A."/>
            <person name="Chaumeil P.A."/>
            <person name="Hugenholtz P."/>
        </authorList>
    </citation>
    <scope>NUCLEOTIDE SEQUENCE [LARGE SCALE GENOMIC DNA]</scope>
    <source>
        <strain evidence="1">UBA8557</strain>
    </source>
</reference>